<reference evidence="2 3" key="1">
    <citation type="journal article" date="2019" name="Nat. Ecol. Evol.">
        <title>Megaphylogeny resolves global patterns of mushroom evolution.</title>
        <authorList>
            <person name="Varga T."/>
            <person name="Krizsan K."/>
            <person name="Foldi C."/>
            <person name="Dima B."/>
            <person name="Sanchez-Garcia M."/>
            <person name="Sanchez-Ramirez S."/>
            <person name="Szollosi G.J."/>
            <person name="Szarkandi J.G."/>
            <person name="Papp V."/>
            <person name="Albert L."/>
            <person name="Andreopoulos W."/>
            <person name="Angelini C."/>
            <person name="Antonin V."/>
            <person name="Barry K.W."/>
            <person name="Bougher N.L."/>
            <person name="Buchanan P."/>
            <person name="Buyck B."/>
            <person name="Bense V."/>
            <person name="Catcheside P."/>
            <person name="Chovatia M."/>
            <person name="Cooper J."/>
            <person name="Damon W."/>
            <person name="Desjardin D."/>
            <person name="Finy P."/>
            <person name="Geml J."/>
            <person name="Haridas S."/>
            <person name="Hughes K."/>
            <person name="Justo A."/>
            <person name="Karasinski D."/>
            <person name="Kautmanova I."/>
            <person name="Kiss B."/>
            <person name="Kocsube S."/>
            <person name="Kotiranta H."/>
            <person name="LaButti K.M."/>
            <person name="Lechner B.E."/>
            <person name="Liimatainen K."/>
            <person name="Lipzen A."/>
            <person name="Lukacs Z."/>
            <person name="Mihaltcheva S."/>
            <person name="Morgado L.N."/>
            <person name="Niskanen T."/>
            <person name="Noordeloos M.E."/>
            <person name="Ohm R.A."/>
            <person name="Ortiz-Santana B."/>
            <person name="Ovrebo C."/>
            <person name="Racz N."/>
            <person name="Riley R."/>
            <person name="Savchenko A."/>
            <person name="Shiryaev A."/>
            <person name="Soop K."/>
            <person name="Spirin V."/>
            <person name="Szebenyi C."/>
            <person name="Tomsovsky M."/>
            <person name="Tulloss R.E."/>
            <person name="Uehling J."/>
            <person name="Grigoriev I.V."/>
            <person name="Vagvolgyi C."/>
            <person name="Papp T."/>
            <person name="Martin F.M."/>
            <person name="Miettinen O."/>
            <person name="Hibbett D.S."/>
            <person name="Nagy L.G."/>
        </authorList>
    </citation>
    <scope>NUCLEOTIDE SEQUENCE [LARGE SCALE GENOMIC DNA]</scope>
    <source>
        <strain evidence="2 3">FP101781</strain>
    </source>
</reference>
<dbReference type="EMBL" id="QPFP01000149">
    <property type="protein sequence ID" value="TEB20227.1"/>
    <property type="molecule type" value="Genomic_DNA"/>
</dbReference>
<comment type="caution">
    <text evidence="2">The sequence shown here is derived from an EMBL/GenBank/DDBJ whole genome shotgun (WGS) entry which is preliminary data.</text>
</comment>
<feature type="region of interest" description="Disordered" evidence="1">
    <location>
        <begin position="290"/>
        <end position="315"/>
    </location>
</feature>
<evidence type="ECO:0000256" key="1">
    <source>
        <dbReference type="SAM" id="MobiDB-lite"/>
    </source>
</evidence>
<evidence type="ECO:0000313" key="2">
    <source>
        <dbReference type="EMBL" id="TEB20227.1"/>
    </source>
</evidence>
<feature type="region of interest" description="Disordered" evidence="1">
    <location>
        <begin position="1"/>
        <end position="28"/>
    </location>
</feature>
<protein>
    <submittedName>
        <fullName evidence="2">Uncharacterized protein</fullName>
    </submittedName>
</protein>
<name>A0A4Y7SGI0_COPMI</name>
<feature type="compositionally biased region" description="Polar residues" evidence="1">
    <location>
        <begin position="290"/>
        <end position="302"/>
    </location>
</feature>
<feature type="compositionally biased region" description="Polar residues" evidence="1">
    <location>
        <begin position="17"/>
        <end position="28"/>
    </location>
</feature>
<proteinExistence type="predicted"/>
<accession>A0A4Y7SGI0</accession>
<gene>
    <name evidence="2" type="ORF">FA13DRAFT_245429</name>
</gene>
<dbReference type="Proteomes" id="UP000298030">
    <property type="component" value="Unassembled WGS sequence"/>
</dbReference>
<keyword evidence="3" id="KW-1185">Reference proteome</keyword>
<sequence>MAFNRSSAGYPAHTHHSTTSASWPKSSQQLTATALPPLGVELTRSHPRTPFYAILRHPPHLFTTIHYPYGHGMSPHSKRHPPVYRARFTCTMAAISRTPLHPWPAPRSWLILSPLAPFRHRRPQPSNPAHYWTPPSIFSTLGWHSAILPSPPLSCPRFDAALRPQTSARPATASPLGRVFAHGTQVHRAPTMLARPSSRSTNEQDLRTPNVRWETMVAATRSDVLGLALACGAPVLALGADQKDGDNNVPVWSYLSPLAQNTSFLYPPVLAPHSCSLSIRTASDLLSFSETETGNSIPPSETRQPRSSRRGLWAD</sequence>
<organism evidence="2 3">
    <name type="scientific">Coprinellus micaceus</name>
    <name type="common">Glistening ink-cap mushroom</name>
    <name type="synonym">Coprinus micaceus</name>
    <dbReference type="NCBI Taxonomy" id="71717"/>
    <lineage>
        <taxon>Eukaryota</taxon>
        <taxon>Fungi</taxon>
        <taxon>Dikarya</taxon>
        <taxon>Basidiomycota</taxon>
        <taxon>Agaricomycotina</taxon>
        <taxon>Agaricomycetes</taxon>
        <taxon>Agaricomycetidae</taxon>
        <taxon>Agaricales</taxon>
        <taxon>Agaricineae</taxon>
        <taxon>Psathyrellaceae</taxon>
        <taxon>Coprinellus</taxon>
    </lineage>
</organism>
<evidence type="ECO:0000313" key="3">
    <source>
        <dbReference type="Proteomes" id="UP000298030"/>
    </source>
</evidence>
<dbReference type="AlphaFoldDB" id="A0A4Y7SGI0"/>